<evidence type="ECO:0000259" key="1">
    <source>
        <dbReference type="Pfam" id="PF08241"/>
    </source>
</evidence>
<organism evidence="2 3">
    <name type="scientific">Natronomonas aquatica</name>
    <dbReference type="NCBI Taxonomy" id="2841590"/>
    <lineage>
        <taxon>Archaea</taxon>
        <taxon>Methanobacteriati</taxon>
        <taxon>Methanobacteriota</taxon>
        <taxon>Stenosarchaea group</taxon>
        <taxon>Halobacteria</taxon>
        <taxon>Halobacteriales</taxon>
        <taxon>Natronomonadaceae</taxon>
        <taxon>Natronomonas</taxon>
    </lineage>
</organism>
<dbReference type="Proteomes" id="UP001139494">
    <property type="component" value="Unassembled WGS sequence"/>
</dbReference>
<protein>
    <submittedName>
        <fullName evidence="2">Class I SAM-dependent methyltransferase</fullName>
    </submittedName>
</protein>
<dbReference type="RefSeq" id="WP_256031271.1">
    <property type="nucleotide sequence ID" value="NZ_JAHLKM010000050.1"/>
</dbReference>
<dbReference type="InterPro" id="IPR029063">
    <property type="entry name" value="SAM-dependent_MTases_sf"/>
</dbReference>
<keyword evidence="2" id="KW-0489">Methyltransferase</keyword>
<dbReference type="AlphaFoldDB" id="A0A9R1CVY8"/>
<gene>
    <name evidence="2" type="ORF">KM295_15985</name>
</gene>
<sequence length="265" mass="31056">MDTRIKKGISIIRNEGIIEFIYQVIRHILSKHNIKTRPSKTYFHYIFDKDIERYSHCERAADIAASDFKNIDNFNCDIYYGVDNDERRLREGMKKIKEDSQTAFIDGELTQKKLSQHCTYNKPMYIAINGDMRNQIFPDSSLDLIASTHTLHHIPPSDHEAVVRNFCQWLRPNGTLLLQISNKEWYNSDIQNILDENFSHLESKLYKTPFSAVYERIIYSFFGGQANTRLGKLLYLFFSLFLLPIEKSSLTGGQYIYVRCKGRRS</sequence>
<dbReference type="InterPro" id="IPR013216">
    <property type="entry name" value="Methyltransf_11"/>
</dbReference>
<dbReference type="Pfam" id="PF08241">
    <property type="entry name" value="Methyltransf_11"/>
    <property type="match status" value="1"/>
</dbReference>
<proteinExistence type="predicted"/>
<accession>A0A9R1CVY8</accession>
<dbReference type="SUPFAM" id="SSF53335">
    <property type="entry name" value="S-adenosyl-L-methionine-dependent methyltransferases"/>
    <property type="match status" value="1"/>
</dbReference>
<dbReference type="EMBL" id="JAHLKM010000050">
    <property type="protein sequence ID" value="MCQ4334952.1"/>
    <property type="molecule type" value="Genomic_DNA"/>
</dbReference>
<feature type="domain" description="Methyltransferase type 11" evidence="1">
    <location>
        <begin position="106"/>
        <end position="177"/>
    </location>
</feature>
<dbReference type="Gene3D" id="3.40.50.150">
    <property type="entry name" value="Vaccinia Virus protein VP39"/>
    <property type="match status" value="1"/>
</dbReference>
<dbReference type="GO" id="GO:0008757">
    <property type="term" value="F:S-adenosylmethionine-dependent methyltransferase activity"/>
    <property type="evidence" value="ECO:0007669"/>
    <property type="project" value="InterPro"/>
</dbReference>
<name>A0A9R1CVY8_9EURY</name>
<dbReference type="CDD" id="cd02440">
    <property type="entry name" value="AdoMet_MTases"/>
    <property type="match status" value="1"/>
</dbReference>
<dbReference type="GO" id="GO:0032259">
    <property type="term" value="P:methylation"/>
    <property type="evidence" value="ECO:0007669"/>
    <property type="project" value="UniProtKB-KW"/>
</dbReference>
<evidence type="ECO:0000313" key="2">
    <source>
        <dbReference type="EMBL" id="MCQ4334952.1"/>
    </source>
</evidence>
<evidence type="ECO:0000313" key="3">
    <source>
        <dbReference type="Proteomes" id="UP001139494"/>
    </source>
</evidence>
<keyword evidence="2" id="KW-0808">Transferase</keyword>
<comment type="caution">
    <text evidence="2">The sequence shown here is derived from an EMBL/GenBank/DDBJ whole genome shotgun (WGS) entry which is preliminary data.</text>
</comment>
<keyword evidence="3" id="KW-1185">Reference proteome</keyword>
<reference evidence="2" key="1">
    <citation type="journal article" date="2023" name="Front. Microbiol.">
        <title>Genomic-based phylogenetic and metabolic analyses of the genus Natronomonas, and description of Natronomonas aquatica sp. nov.</title>
        <authorList>
            <person name="Garcia-Roldan A."/>
            <person name="Duran-Viseras A."/>
            <person name="de la Haba R.R."/>
            <person name="Corral P."/>
            <person name="Sanchez-Porro C."/>
            <person name="Ventosa A."/>
        </authorList>
    </citation>
    <scope>NUCLEOTIDE SEQUENCE</scope>
    <source>
        <strain evidence="2">F2-12</strain>
    </source>
</reference>